<dbReference type="eggNOG" id="COG0551">
    <property type="taxonomic scope" value="Bacteria"/>
</dbReference>
<keyword evidence="3" id="KW-1185">Reference proteome</keyword>
<dbReference type="AlphaFoldDB" id="I0HWB9"/>
<dbReference type="InterPro" id="IPR011528">
    <property type="entry name" value="NERD"/>
</dbReference>
<dbReference type="Proteomes" id="UP000007883">
    <property type="component" value="Chromosome"/>
</dbReference>
<sequence>MLIKSADDKSKRLALLEDLQKSPLLDRRQRDWLRDEQFRLKRGIAGERDAAHFLDNYLRDDPDRMLLHDLRFQVDGEVVQIDHLIITRSLYVYLLETKNFNGNLRINEHGEFSVEYSGERVFGIPSPLEQSRRHEGPLRKLFERLEICGRNGGAPQIEHCVLVSPSSLTHRPPAKAFDTSNVIKADGFRAWHEKFQQNTTFTPGRFVGALMNIRGADTIEEFARKLVRQHRPSDLLALPEFMKPRVEVGAAVPPTVAPRREPVAPVQAPVPSLAADVAPQDAAPERRKLICATCGAKISFAEGKFCWNNEKRFGGLQYCREHQAAGR</sequence>
<dbReference type="HOGENOM" id="CLU_053321_0_0_4"/>
<gene>
    <name evidence="2" type="ordered locus">RGE_39700</name>
</gene>
<proteinExistence type="predicted"/>
<reference evidence="2 3" key="1">
    <citation type="journal article" date="2012" name="J. Bacteriol.">
        <title>Complete genome sequence of phototrophic betaproteobacterium Rubrivivax gelatinosus IL144.</title>
        <authorList>
            <person name="Nagashima S."/>
            <person name="Kamimura A."/>
            <person name="Shimizu T."/>
            <person name="Nakamura-isaki S."/>
            <person name="Aono E."/>
            <person name="Sakamoto K."/>
            <person name="Ichikawa N."/>
            <person name="Nakazawa H."/>
            <person name="Sekine M."/>
            <person name="Yamazaki S."/>
            <person name="Fujita N."/>
            <person name="Shimada K."/>
            <person name="Hanada S."/>
            <person name="Nagashima K.V.P."/>
        </authorList>
    </citation>
    <scope>NUCLEOTIDE SEQUENCE [LARGE SCALE GENOMIC DNA]</scope>
    <source>
        <strain evidence="3">NBRC 100245 / IL144</strain>
    </source>
</reference>
<evidence type="ECO:0000259" key="1">
    <source>
        <dbReference type="PROSITE" id="PS50965"/>
    </source>
</evidence>
<name>I0HWB9_RUBGI</name>
<dbReference type="EMBL" id="AP012320">
    <property type="protein sequence ID" value="BAL97306.1"/>
    <property type="molecule type" value="Genomic_DNA"/>
</dbReference>
<dbReference type="PROSITE" id="PS50965">
    <property type="entry name" value="NERD"/>
    <property type="match status" value="1"/>
</dbReference>
<evidence type="ECO:0000313" key="2">
    <source>
        <dbReference type="EMBL" id="BAL97306.1"/>
    </source>
</evidence>
<dbReference type="PATRIC" id="fig|983917.3.peg.3870"/>
<feature type="domain" description="NERD" evidence="1">
    <location>
        <begin position="42"/>
        <end position="161"/>
    </location>
</feature>
<dbReference type="RefSeq" id="WP_014430156.1">
    <property type="nucleotide sequence ID" value="NC_017075.1"/>
</dbReference>
<accession>I0HWB9</accession>
<dbReference type="STRING" id="983917.RGE_39700"/>
<organism evidence="2 3">
    <name type="scientific">Rubrivivax gelatinosus (strain NBRC 100245 / IL144)</name>
    <dbReference type="NCBI Taxonomy" id="983917"/>
    <lineage>
        <taxon>Bacteria</taxon>
        <taxon>Pseudomonadati</taxon>
        <taxon>Pseudomonadota</taxon>
        <taxon>Betaproteobacteria</taxon>
        <taxon>Burkholderiales</taxon>
        <taxon>Sphaerotilaceae</taxon>
        <taxon>Rubrivivax</taxon>
    </lineage>
</organism>
<dbReference type="KEGG" id="rge:RGE_39700"/>
<protein>
    <submittedName>
        <fullName evidence="2">NERD domain protein</fullName>
    </submittedName>
</protein>
<evidence type="ECO:0000313" key="3">
    <source>
        <dbReference type="Proteomes" id="UP000007883"/>
    </source>
</evidence>
<dbReference type="Pfam" id="PF08378">
    <property type="entry name" value="NERD"/>
    <property type="match status" value="1"/>
</dbReference>